<reference evidence="3" key="1">
    <citation type="submission" date="2021-01" db="EMBL/GenBank/DDBJ databases">
        <title>Whole genome shotgun sequence of Sinosporangium siamense NBRC 109515.</title>
        <authorList>
            <person name="Komaki H."/>
            <person name="Tamura T."/>
        </authorList>
    </citation>
    <scope>NUCLEOTIDE SEQUENCE</scope>
    <source>
        <strain evidence="3">NBRC 109515</strain>
    </source>
</reference>
<name>A0A919RB54_9ACTN</name>
<dbReference type="PRINTS" id="PR01438">
    <property type="entry name" value="UNVRSLSTRESS"/>
</dbReference>
<dbReference type="SUPFAM" id="SSF52402">
    <property type="entry name" value="Adenine nucleotide alpha hydrolases-like"/>
    <property type="match status" value="2"/>
</dbReference>
<dbReference type="Gene3D" id="3.40.50.620">
    <property type="entry name" value="HUPs"/>
    <property type="match status" value="2"/>
</dbReference>
<feature type="domain" description="UspA" evidence="2">
    <location>
        <begin position="147"/>
        <end position="295"/>
    </location>
</feature>
<gene>
    <name evidence="3" type="ORF">Ssi02_09420</name>
</gene>
<dbReference type="EMBL" id="BOOW01000006">
    <property type="protein sequence ID" value="GII90711.1"/>
    <property type="molecule type" value="Genomic_DNA"/>
</dbReference>
<accession>A0A919RB54</accession>
<dbReference type="InterPro" id="IPR006015">
    <property type="entry name" value="Universal_stress_UspA"/>
</dbReference>
<sequence>MIVVGVDGSAAGLEAAGWAAREAVLRESPLRLVHVIPHWVSAMHNDAPFGEVGRWMRAGAESVLRDAVEFVREEWPAVELTVETVFGDSRRALIDESHVADLLVVGNHGIGGFRGLLVGSVAIGVAGRTHCPVGVVRSGASTARGELLVGMDGSQGSLGAAAFAFAEAALRGAGVRAVHVVPRLPRTIEDLAAAQEEEGGVVVLRGRRERRAMAERAARTAVAEHLAMLSARYPEVPLTEREAEGHPAEVLSEVSASAQLLVVGSRGRGGFSGLLLGSVTHALLHHVRCPLVIVPTTTDQEAESPAQTAE</sequence>
<evidence type="ECO:0000256" key="1">
    <source>
        <dbReference type="ARBA" id="ARBA00008791"/>
    </source>
</evidence>
<dbReference type="PANTHER" id="PTHR46553">
    <property type="entry name" value="ADENINE NUCLEOTIDE ALPHA HYDROLASES-LIKE SUPERFAMILY PROTEIN"/>
    <property type="match status" value="1"/>
</dbReference>
<protein>
    <recommendedName>
        <fullName evidence="2">UspA domain-containing protein</fullName>
    </recommendedName>
</protein>
<keyword evidence="4" id="KW-1185">Reference proteome</keyword>
<evidence type="ECO:0000313" key="4">
    <source>
        <dbReference type="Proteomes" id="UP000606172"/>
    </source>
</evidence>
<dbReference type="PANTHER" id="PTHR46553:SF3">
    <property type="entry name" value="ADENINE NUCLEOTIDE ALPHA HYDROLASES-LIKE SUPERFAMILY PROTEIN"/>
    <property type="match status" value="1"/>
</dbReference>
<evidence type="ECO:0000259" key="2">
    <source>
        <dbReference type="Pfam" id="PF00582"/>
    </source>
</evidence>
<evidence type="ECO:0000313" key="3">
    <source>
        <dbReference type="EMBL" id="GII90711.1"/>
    </source>
</evidence>
<dbReference type="InterPro" id="IPR006016">
    <property type="entry name" value="UspA"/>
</dbReference>
<feature type="domain" description="UspA" evidence="2">
    <location>
        <begin position="2"/>
        <end position="137"/>
    </location>
</feature>
<comment type="similarity">
    <text evidence="1">Belongs to the universal stress protein A family.</text>
</comment>
<dbReference type="Proteomes" id="UP000606172">
    <property type="component" value="Unassembled WGS sequence"/>
</dbReference>
<dbReference type="RefSeq" id="WP_204021289.1">
    <property type="nucleotide sequence ID" value="NZ_BOOW01000006.1"/>
</dbReference>
<proteinExistence type="inferred from homology"/>
<organism evidence="3 4">
    <name type="scientific">Sinosporangium siamense</name>
    <dbReference type="NCBI Taxonomy" id="1367973"/>
    <lineage>
        <taxon>Bacteria</taxon>
        <taxon>Bacillati</taxon>
        <taxon>Actinomycetota</taxon>
        <taxon>Actinomycetes</taxon>
        <taxon>Streptosporangiales</taxon>
        <taxon>Streptosporangiaceae</taxon>
        <taxon>Sinosporangium</taxon>
    </lineage>
</organism>
<dbReference type="InterPro" id="IPR014729">
    <property type="entry name" value="Rossmann-like_a/b/a_fold"/>
</dbReference>
<dbReference type="AlphaFoldDB" id="A0A919RB54"/>
<dbReference type="Pfam" id="PF00582">
    <property type="entry name" value="Usp"/>
    <property type="match status" value="2"/>
</dbReference>
<comment type="caution">
    <text evidence="3">The sequence shown here is derived from an EMBL/GenBank/DDBJ whole genome shotgun (WGS) entry which is preliminary data.</text>
</comment>